<dbReference type="Proteomes" id="UP000247536">
    <property type="component" value="Unassembled WGS sequence"/>
</dbReference>
<evidence type="ECO:0000256" key="2">
    <source>
        <dbReference type="ARBA" id="ARBA00022649"/>
    </source>
</evidence>
<reference evidence="4 5" key="1">
    <citation type="submission" date="2018-06" db="EMBL/GenBank/DDBJ databases">
        <title>Rhizobium wuzhouense sp. nov., isolated from roots of Oryza officinalis.</title>
        <authorList>
            <person name="Yuan T."/>
        </authorList>
    </citation>
    <scope>NUCLEOTIDE SEQUENCE [LARGE SCALE GENOMIC DNA]</scope>
    <source>
        <strain evidence="4 5">W44</strain>
    </source>
</reference>
<dbReference type="PANTHER" id="PTHR33755:SF9">
    <property type="entry name" value="TOXIN PARE1"/>
    <property type="match status" value="1"/>
</dbReference>
<accession>A0ABX5NS11</accession>
<dbReference type="EMBL" id="QJRY01000007">
    <property type="protein sequence ID" value="PYB71339.1"/>
    <property type="molecule type" value="Genomic_DNA"/>
</dbReference>
<dbReference type="InterPro" id="IPR007712">
    <property type="entry name" value="RelE/ParE_toxin"/>
</dbReference>
<name>A0ABX5NS11_9HYPH</name>
<dbReference type="Gene3D" id="3.30.2310.20">
    <property type="entry name" value="RelE-like"/>
    <property type="match status" value="1"/>
</dbReference>
<protein>
    <recommendedName>
        <fullName evidence="3">Toxin</fullName>
    </recommendedName>
</protein>
<organism evidence="4 5">
    <name type="scientific">Rhizobium wuzhouense</name>
    <dbReference type="NCBI Taxonomy" id="1986026"/>
    <lineage>
        <taxon>Bacteria</taxon>
        <taxon>Pseudomonadati</taxon>
        <taxon>Pseudomonadota</taxon>
        <taxon>Alphaproteobacteria</taxon>
        <taxon>Hyphomicrobiales</taxon>
        <taxon>Rhizobiaceae</taxon>
        <taxon>Rhizobium/Agrobacterium group</taxon>
        <taxon>Rhizobium</taxon>
    </lineage>
</organism>
<keyword evidence="2" id="KW-1277">Toxin-antitoxin system</keyword>
<dbReference type="InterPro" id="IPR035093">
    <property type="entry name" value="RelE/ParE_toxin_dom_sf"/>
</dbReference>
<evidence type="ECO:0000313" key="4">
    <source>
        <dbReference type="EMBL" id="PYB71339.1"/>
    </source>
</evidence>
<evidence type="ECO:0000256" key="1">
    <source>
        <dbReference type="ARBA" id="ARBA00006226"/>
    </source>
</evidence>
<dbReference type="InterPro" id="IPR028344">
    <property type="entry name" value="ParE1/4"/>
</dbReference>
<keyword evidence="5" id="KW-1185">Reference proteome</keyword>
<gene>
    <name evidence="4" type="ORF">DMY87_18495</name>
</gene>
<dbReference type="Pfam" id="PF05016">
    <property type="entry name" value="ParE_toxin"/>
    <property type="match status" value="1"/>
</dbReference>
<dbReference type="RefSeq" id="WP_110793129.1">
    <property type="nucleotide sequence ID" value="NZ_QJRY01000007.1"/>
</dbReference>
<evidence type="ECO:0000256" key="3">
    <source>
        <dbReference type="PIRNR" id="PIRNR029218"/>
    </source>
</evidence>
<dbReference type="PANTHER" id="PTHR33755">
    <property type="entry name" value="TOXIN PARE1-RELATED"/>
    <property type="match status" value="1"/>
</dbReference>
<sequence>MSGRYRLTPKAAHDLKAINDYTAREWGNQQRRKYLAELRHRFIWLARNPLLGRARPELRDNCYSFPQGEHLIFYAIRSPDIEILSVIHNRSLPDFLRR</sequence>
<dbReference type="PIRSF" id="PIRSF029218">
    <property type="entry name" value="ParE"/>
    <property type="match status" value="1"/>
</dbReference>
<evidence type="ECO:0000313" key="5">
    <source>
        <dbReference type="Proteomes" id="UP000247536"/>
    </source>
</evidence>
<comment type="similarity">
    <text evidence="1 3">Belongs to the RelE toxin family.</text>
</comment>
<comment type="caution">
    <text evidence="4">The sequence shown here is derived from an EMBL/GenBank/DDBJ whole genome shotgun (WGS) entry which is preliminary data.</text>
</comment>
<proteinExistence type="inferred from homology"/>
<dbReference type="InterPro" id="IPR051803">
    <property type="entry name" value="TA_system_RelE-like_toxin"/>
</dbReference>